<gene>
    <name evidence="1" type="ORF">SAMN02745220_03862</name>
</gene>
<protein>
    <recommendedName>
        <fullName evidence="3">Lipoprotein</fullName>
    </recommendedName>
</protein>
<dbReference type="OrthoDB" id="260045at2"/>
<dbReference type="InterPro" id="IPR021747">
    <property type="entry name" value="DUF3313"/>
</dbReference>
<evidence type="ECO:0000313" key="1">
    <source>
        <dbReference type="EMBL" id="SHO51134.1"/>
    </source>
</evidence>
<accession>A0A1M7YER5</accession>
<dbReference type="RefSeq" id="WP_073615301.1">
    <property type="nucleotide sequence ID" value="NZ_FRFE01000023.1"/>
</dbReference>
<dbReference type="Proteomes" id="UP000184603">
    <property type="component" value="Unassembled WGS sequence"/>
</dbReference>
<organism evidence="1 2">
    <name type="scientific">Desulfopila aestuarii DSM 18488</name>
    <dbReference type="NCBI Taxonomy" id="1121416"/>
    <lineage>
        <taxon>Bacteria</taxon>
        <taxon>Pseudomonadati</taxon>
        <taxon>Thermodesulfobacteriota</taxon>
        <taxon>Desulfobulbia</taxon>
        <taxon>Desulfobulbales</taxon>
        <taxon>Desulfocapsaceae</taxon>
        <taxon>Desulfopila</taxon>
    </lineage>
</organism>
<dbReference type="Pfam" id="PF11769">
    <property type="entry name" value="DUF3313"/>
    <property type="match status" value="1"/>
</dbReference>
<evidence type="ECO:0008006" key="3">
    <source>
        <dbReference type="Google" id="ProtNLM"/>
    </source>
</evidence>
<proteinExistence type="predicted"/>
<reference evidence="1 2" key="1">
    <citation type="submission" date="2016-12" db="EMBL/GenBank/DDBJ databases">
        <authorList>
            <person name="Song W.-J."/>
            <person name="Kurnit D.M."/>
        </authorList>
    </citation>
    <scope>NUCLEOTIDE SEQUENCE [LARGE SCALE GENOMIC DNA]</scope>
    <source>
        <strain evidence="1 2">DSM 18488</strain>
    </source>
</reference>
<keyword evidence="2" id="KW-1185">Reference proteome</keyword>
<evidence type="ECO:0000313" key="2">
    <source>
        <dbReference type="Proteomes" id="UP000184603"/>
    </source>
</evidence>
<name>A0A1M7YER5_9BACT</name>
<dbReference type="AlphaFoldDB" id="A0A1M7YER5"/>
<sequence length="217" mass="23634">MKFGTFCSYCVIALCLGGCTAPKAITTQSGFLTDYSKLEPDTDSKSASYIAPGFALKNYERITFAPVQVHLSKKLLDQSSLEPDQQQEIARFIANRLNTAFTREFRGQGTGSLNIRSAVSGISSSSEELAVYQYLPITLAVTAAMEVGGVRDKDLVIFFEVEAVDQANGQVVAARVRGDDLGQVGTGQLKDDPVKALEPLLQKWVDNLVVQFTQKLQ</sequence>
<dbReference type="EMBL" id="FRFE01000023">
    <property type="protein sequence ID" value="SHO51134.1"/>
    <property type="molecule type" value="Genomic_DNA"/>
</dbReference>